<keyword evidence="2" id="KW-1185">Reference proteome</keyword>
<dbReference type="RefSeq" id="WP_142930093.1">
    <property type="nucleotide sequence ID" value="NZ_ML660116.1"/>
</dbReference>
<evidence type="ECO:0000313" key="1">
    <source>
        <dbReference type="EMBL" id="TQV66507.1"/>
    </source>
</evidence>
<proteinExistence type="predicted"/>
<accession>A0A545SNH6</accession>
<dbReference type="SUPFAM" id="SSF55729">
    <property type="entry name" value="Acyl-CoA N-acyltransferases (Nat)"/>
    <property type="match status" value="1"/>
</dbReference>
<dbReference type="OrthoDB" id="8984553at2"/>
<gene>
    <name evidence="1" type="ORF">FKG94_27125</name>
</gene>
<name>A0A545SNH6_9GAMM</name>
<reference evidence="1 2" key="1">
    <citation type="submission" date="2019-06" db="EMBL/GenBank/DDBJ databases">
        <title>Whole genome sequence for Cellvibrionaceae sp. R142.</title>
        <authorList>
            <person name="Wang G."/>
        </authorList>
    </citation>
    <scope>NUCLEOTIDE SEQUENCE [LARGE SCALE GENOMIC DNA]</scope>
    <source>
        <strain evidence="1 2">R142</strain>
    </source>
</reference>
<organism evidence="1 2">
    <name type="scientific">Exilibacterium tricleocarpae</name>
    <dbReference type="NCBI Taxonomy" id="2591008"/>
    <lineage>
        <taxon>Bacteria</taxon>
        <taxon>Pseudomonadati</taxon>
        <taxon>Pseudomonadota</taxon>
        <taxon>Gammaproteobacteria</taxon>
        <taxon>Cellvibrionales</taxon>
        <taxon>Cellvibrionaceae</taxon>
        <taxon>Exilibacterium</taxon>
    </lineage>
</organism>
<dbReference type="Proteomes" id="UP000319732">
    <property type="component" value="Unassembled WGS sequence"/>
</dbReference>
<comment type="caution">
    <text evidence="1">The sequence shown here is derived from an EMBL/GenBank/DDBJ whole genome shotgun (WGS) entry which is preliminary data.</text>
</comment>
<dbReference type="InterPro" id="IPR016181">
    <property type="entry name" value="Acyl_CoA_acyltransferase"/>
</dbReference>
<sequence length="366" mass="41921">MANFDLRLATTTDVALLKGLVDATPQGSDMVINFERGANFFDGTQVVTSSPEVWLYCDTKKQRLAGAFSIGTRPVYVNGKKRRIRYANDLRIHSDYRGSRGLLRIANQVKKRLGEREWMQTVILSDNHASLSTIGSSRAGMPAYHPFGEINTHMIYIKSSKPALDMGLTIRQAGSGDLQQMQTFFEGEAPKKQLYPHYDFSAMVEGNAYYKNLSIEDYFLAFDNKDLVGICGTWNQKEFKQTRFLAYKGKMRWLRYFNNGYSRCFGGIQLPRPGETLDYVLLHSILVKENQVDIFRALLRYVYNGYVNKPDGVIVSGLYDQDPLHDAYRDYRKESLRSRHFLVSYGDDPGKQLDKSRPLYIEVARL</sequence>
<dbReference type="EMBL" id="VHSG01000041">
    <property type="protein sequence ID" value="TQV66507.1"/>
    <property type="molecule type" value="Genomic_DNA"/>
</dbReference>
<evidence type="ECO:0000313" key="2">
    <source>
        <dbReference type="Proteomes" id="UP000319732"/>
    </source>
</evidence>
<protein>
    <recommendedName>
        <fullName evidence="3">N-acetyltransferase domain-containing protein</fullName>
    </recommendedName>
</protein>
<evidence type="ECO:0008006" key="3">
    <source>
        <dbReference type="Google" id="ProtNLM"/>
    </source>
</evidence>
<dbReference type="AlphaFoldDB" id="A0A545SNH6"/>